<dbReference type="Gene3D" id="3.40.50.450">
    <property type="match status" value="1"/>
</dbReference>
<evidence type="ECO:0000313" key="2">
    <source>
        <dbReference type="Proteomes" id="UP000002572"/>
    </source>
</evidence>
<organism evidence="1 2">
    <name type="scientific">Desulfurispirillum indicum (strain ATCC BAA-1389 / DSM 22839 / S5)</name>
    <dbReference type="NCBI Taxonomy" id="653733"/>
    <lineage>
        <taxon>Bacteria</taxon>
        <taxon>Pseudomonadati</taxon>
        <taxon>Chrysiogenota</taxon>
        <taxon>Chrysiogenia</taxon>
        <taxon>Chrysiogenales</taxon>
        <taxon>Chrysiogenaceae</taxon>
        <taxon>Desulfurispirillum</taxon>
    </lineage>
</organism>
<keyword evidence="1" id="KW-0808">Transferase</keyword>
<gene>
    <name evidence="1" type="ordered locus">Selin_1345</name>
</gene>
<accession>E6W5P9</accession>
<dbReference type="PANTHER" id="PTHR15364">
    <property type="entry name" value="2'-DEOXYNUCLEOSIDE 5'-PHOSPHATE N-HYDROLASE 1"/>
    <property type="match status" value="1"/>
</dbReference>
<reference evidence="1 2" key="1">
    <citation type="submission" date="2010-12" db="EMBL/GenBank/DDBJ databases">
        <title>Complete sequence of Desulfurispirillum indicum S5.</title>
        <authorList>
            <consortium name="US DOE Joint Genome Institute"/>
            <person name="Lucas S."/>
            <person name="Copeland A."/>
            <person name="Lapidus A."/>
            <person name="Cheng J.-F."/>
            <person name="Goodwin L."/>
            <person name="Pitluck S."/>
            <person name="Chertkov O."/>
            <person name="Held B."/>
            <person name="Detter J.C."/>
            <person name="Han C."/>
            <person name="Tapia R."/>
            <person name="Land M."/>
            <person name="Hauser L."/>
            <person name="Kyrpides N."/>
            <person name="Ivanova N."/>
            <person name="Mikhailova N."/>
            <person name="Haggblom M."/>
            <person name="Rauschenbach I."/>
            <person name="Bini E."/>
            <person name="Woyke T."/>
        </authorList>
    </citation>
    <scope>NUCLEOTIDE SEQUENCE [LARGE SCALE GENOMIC DNA]</scope>
    <source>
        <strain evidence="2">ATCC BAA-1389 / DSM 22839 / S5</strain>
    </source>
</reference>
<dbReference type="STRING" id="653733.Selin_1345"/>
<dbReference type="KEGG" id="din:Selin_1345"/>
<dbReference type="InterPro" id="IPR051239">
    <property type="entry name" value="2'-dNMP_N-hydrolase"/>
</dbReference>
<keyword evidence="2" id="KW-1185">Reference proteome</keyword>
<proteinExistence type="predicted"/>
<dbReference type="AlphaFoldDB" id="E6W5P9"/>
<dbReference type="GO" id="GO:0009159">
    <property type="term" value="P:deoxyribonucleoside monophosphate catabolic process"/>
    <property type="evidence" value="ECO:0007669"/>
    <property type="project" value="TreeGrafter"/>
</dbReference>
<dbReference type="HOGENOM" id="CLU_117644_2_0_0"/>
<evidence type="ECO:0000313" key="1">
    <source>
        <dbReference type="EMBL" id="ADU66080.1"/>
    </source>
</evidence>
<sequence>MNAYIASPLGFSEAGRHYYHGILIPALRESSLNIVDPWQLTPQHLIQSAASLPTGPERIERWREVNALIARNNAEAIRQCDILIAILDGTDVDSGTAAEVGYAFALDKKIFGYRGDFRLSADNEGSIVNLQVEYFILASGGTIHRSLAELTQALRTL</sequence>
<dbReference type="InterPro" id="IPR007710">
    <property type="entry name" value="Nucleoside_deoxyribTrfase"/>
</dbReference>
<dbReference type="EMBL" id="CP002432">
    <property type="protein sequence ID" value="ADU66080.1"/>
    <property type="molecule type" value="Genomic_DNA"/>
</dbReference>
<dbReference type="OrthoDB" id="9795789at2"/>
<dbReference type="eggNOG" id="COG3613">
    <property type="taxonomic scope" value="Bacteria"/>
</dbReference>
<dbReference type="Proteomes" id="UP000002572">
    <property type="component" value="Chromosome"/>
</dbReference>
<dbReference type="Pfam" id="PF05014">
    <property type="entry name" value="Nuc_deoxyrib_tr"/>
    <property type="match status" value="1"/>
</dbReference>
<dbReference type="SUPFAM" id="SSF52309">
    <property type="entry name" value="N-(deoxy)ribosyltransferase-like"/>
    <property type="match status" value="1"/>
</dbReference>
<dbReference type="GO" id="GO:0070694">
    <property type="term" value="F:5-hydroxymethyl-dUMP N-hydrolase activity"/>
    <property type="evidence" value="ECO:0007669"/>
    <property type="project" value="TreeGrafter"/>
</dbReference>
<dbReference type="InParanoid" id="E6W5P9"/>
<name>E6W5P9_DESIS</name>
<dbReference type="GO" id="GO:0016740">
    <property type="term" value="F:transferase activity"/>
    <property type="evidence" value="ECO:0007669"/>
    <property type="project" value="UniProtKB-KW"/>
</dbReference>
<dbReference type="RefSeq" id="WP_013505961.1">
    <property type="nucleotide sequence ID" value="NC_014836.1"/>
</dbReference>
<protein>
    <submittedName>
        <fullName evidence="1">Nucleoside 2-deoxyribosyltransferase</fullName>
    </submittedName>
</protein>
<dbReference type="PANTHER" id="PTHR15364:SF0">
    <property type="entry name" value="2'-DEOXYNUCLEOSIDE 5'-PHOSPHATE N-HYDROLASE 1"/>
    <property type="match status" value="1"/>
</dbReference>